<reference evidence="7 8" key="1">
    <citation type="submission" date="2018-05" db="EMBL/GenBank/DDBJ databases">
        <title>Rhodohalobacter halophilus gen. nov., sp. nov., a moderately halophilic member of the family Balneolaceae.</title>
        <authorList>
            <person name="Liu Z.-W."/>
        </authorList>
    </citation>
    <scope>NUCLEOTIDE SEQUENCE [LARGE SCALE GENOMIC DNA]</scope>
    <source>
        <strain evidence="7 8">8A47</strain>
    </source>
</reference>
<evidence type="ECO:0000256" key="3">
    <source>
        <dbReference type="ARBA" id="ARBA00022801"/>
    </source>
</evidence>
<dbReference type="Pfam" id="PF17820">
    <property type="entry name" value="PDZ_6"/>
    <property type="match status" value="1"/>
</dbReference>
<evidence type="ECO:0000256" key="1">
    <source>
        <dbReference type="ARBA" id="ARBA00009179"/>
    </source>
</evidence>
<dbReference type="Gene3D" id="3.30.750.44">
    <property type="match status" value="1"/>
</dbReference>
<protein>
    <recommendedName>
        <fullName evidence="6">PDZ domain-containing protein</fullName>
    </recommendedName>
</protein>
<dbReference type="AlphaFoldDB" id="A0A316TLA5"/>
<evidence type="ECO:0000256" key="5">
    <source>
        <dbReference type="RuleBase" id="RU004404"/>
    </source>
</evidence>
<evidence type="ECO:0000256" key="4">
    <source>
        <dbReference type="ARBA" id="ARBA00022825"/>
    </source>
</evidence>
<evidence type="ECO:0000313" key="7">
    <source>
        <dbReference type="EMBL" id="PWN05150.1"/>
    </source>
</evidence>
<keyword evidence="4 5" id="KW-0720">Serine protease</keyword>
<comment type="similarity">
    <text evidence="1 5">Belongs to the peptidase S41A family.</text>
</comment>
<feature type="domain" description="PDZ" evidence="6">
    <location>
        <begin position="83"/>
        <end position="149"/>
    </location>
</feature>
<comment type="caution">
    <text evidence="7">The sequence shown here is derived from an EMBL/GenBank/DDBJ whole genome shotgun (WGS) entry which is preliminary data.</text>
</comment>
<keyword evidence="3 5" id="KW-0378">Hydrolase</keyword>
<dbReference type="CDD" id="cd07560">
    <property type="entry name" value="Peptidase_S41_CPP"/>
    <property type="match status" value="1"/>
</dbReference>
<dbReference type="PANTHER" id="PTHR32060:SF22">
    <property type="entry name" value="CARBOXYL-TERMINAL-PROCESSING PEPTIDASE 3, CHLOROPLASTIC"/>
    <property type="match status" value="1"/>
</dbReference>
<dbReference type="CDD" id="cd06782">
    <property type="entry name" value="cpPDZ_CPP-like"/>
    <property type="match status" value="1"/>
</dbReference>
<name>A0A316TLA5_9BACT</name>
<dbReference type="GO" id="GO:0008236">
    <property type="term" value="F:serine-type peptidase activity"/>
    <property type="evidence" value="ECO:0007669"/>
    <property type="project" value="UniProtKB-KW"/>
</dbReference>
<dbReference type="SUPFAM" id="SSF50156">
    <property type="entry name" value="PDZ domain-like"/>
    <property type="match status" value="1"/>
</dbReference>
<dbReference type="InterPro" id="IPR005151">
    <property type="entry name" value="Tail-specific_protease"/>
</dbReference>
<dbReference type="InterPro" id="IPR036034">
    <property type="entry name" value="PDZ_sf"/>
</dbReference>
<dbReference type="SUPFAM" id="SSF52096">
    <property type="entry name" value="ClpP/crotonase"/>
    <property type="match status" value="1"/>
</dbReference>
<dbReference type="InterPro" id="IPR004447">
    <property type="entry name" value="Peptidase_S41A"/>
</dbReference>
<dbReference type="Proteomes" id="UP000245533">
    <property type="component" value="Unassembled WGS sequence"/>
</dbReference>
<proteinExistence type="inferred from homology"/>
<dbReference type="GO" id="GO:0006508">
    <property type="term" value="P:proteolysis"/>
    <property type="evidence" value="ECO:0007669"/>
    <property type="project" value="UniProtKB-KW"/>
</dbReference>
<dbReference type="InterPro" id="IPR001478">
    <property type="entry name" value="PDZ"/>
</dbReference>
<dbReference type="RefSeq" id="WP_109648058.1">
    <property type="nucleotide sequence ID" value="NZ_QGGB01000011.1"/>
</dbReference>
<gene>
    <name evidence="7" type="ORF">DDZ15_15600</name>
</gene>
<dbReference type="PROSITE" id="PS50106">
    <property type="entry name" value="PDZ"/>
    <property type="match status" value="1"/>
</dbReference>
<keyword evidence="2 5" id="KW-0645">Protease</keyword>
<dbReference type="Gene3D" id="3.90.226.10">
    <property type="entry name" value="2-enoyl-CoA Hydratase, Chain A, domain 1"/>
    <property type="match status" value="1"/>
</dbReference>
<evidence type="ECO:0000313" key="8">
    <source>
        <dbReference type="Proteomes" id="UP000245533"/>
    </source>
</evidence>
<dbReference type="OrthoDB" id="9812068at2"/>
<dbReference type="Gene3D" id="2.30.42.10">
    <property type="match status" value="1"/>
</dbReference>
<dbReference type="Pfam" id="PF03572">
    <property type="entry name" value="Peptidase_S41"/>
    <property type="match status" value="1"/>
</dbReference>
<dbReference type="EMBL" id="QGGB01000011">
    <property type="protein sequence ID" value="PWN05150.1"/>
    <property type="molecule type" value="Genomic_DNA"/>
</dbReference>
<dbReference type="PANTHER" id="PTHR32060">
    <property type="entry name" value="TAIL-SPECIFIC PROTEASE"/>
    <property type="match status" value="1"/>
</dbReference>
<evidence type="ECO:0000259" key="6">
    <source>
        <dbReference type="PROSITE" id="PS50106"/>
    </source>
</evidence>
<dbReference type="InterPro" id="IPR029045">
    <property type="entry name" value="ClpP/crotonase-like_dom_sf"/>
</dbReference>
<organism evidence="7 8">
    <name type="scientific">Rhodohalobacter mucosus</name>
    <dbReference type="NCBI Taxonomy" id="2079485"/>
    <lineage>
        <taxon>Bacteria</taxon>
        <taxon>Pseudomonadati</taxon>
        <taxon>Balneolota</taxon>
        <taxon>Balneolia</taxon>
        <taxon>Balneolales</taxon>
        <taxon>Balneolaceae</taxon>
        <taxon>Rhodohalobacter</taxon>
    </lineage>
</organism>
<dbReference type="GO" id="GO:0004175">
    <property type="term" value="F:endopeptidase activity"/>
    <property type="evidence" value="ECO:0007669"/>
    <property type="project" value="TreeGrafter"/>
</dbReference>
<dbReference type="SMART" id="SM00228">
    <property type="entry name" value="PDZ"/>
    <property type="match status" value="1"/>
</dbReference>
<dbReference type="NCBIfam" id="TIGR00225">
    <property type="entry name" value="prc"/>
    <property type="match status" value="1"/>
</dbReference>
<evidence type="ECO:0000256" key="2">
    <source>
        <dbReference type="ARBA" id="ARBA00022670"/>
    </source>
</evidence>
<accession>A0A316TLA5</accession>
<dbReference type="SMART" id="SM00245">
    <property type="entry name" value="TSPc"/>
    <property type="match status" value="1"/>
</dbReference>
<keyword evidence="8" id="KW-1185">Reference proteome</keyword>
<sequence>MKAVSKFVPAVSAALVILFLTAFAQSDLFFRIKKQLTIYSDVFKAVATSYVDEVEPETLTRLGLQGMLGGLDPYTVFIDEGELQQLEILSSGVYGGIGIEAGFRGDQVVIIAPLEGYPAERAGLQPGDVIEAVNGSSVTGFTPDEVQNLTIGDPGTTIEMTVRRPSIDQQITVTMERERIEVRNITYAGLTGDRNQIGYIKISRFGQRTAEELRGSLIELEEENELNGLILDLRNNPGGLLNEAVEVVDKFIEPGVSVVETRGRYDSRSAVYTSQEPALFENLPLVVLINNGSASASEVVAGALQDLDRAVILGENSFGKGLVQEVRPLSYNTSIKITVSEYYTPSGRGIQAVDYRDPGTDGSAIPDSLRRAFRTKNGRTVYDGMGIEPDVTLEREGNELLETALESENHFFFFVNEYLTSENRGERPEYPEDFYNQFSNYLQQRGFTFDTSADRYLESLTSNITQFSNQDDAREYIEELRALLRDQKISMIYDSRELIESELRAEWISQTLSGEDRLSEMLKYDYLITNAIEILSSPADYRSTLIP</sequence>
<dbReference type="InterPro" id="IPR041489">
    <property type="entry name" value="PDZ_6"/>
</dbReference>